<name>A0A2T4TUR1_9BACT</name>
<dbReference type="EMBL" id="NVQC01000040">
    <property type="protein sequence ID" value="PTL34854.1"/>
    <property type="molecule type" value="Genomic_DNA"/>
</dbReference>
<dbReference type="InterPro" id="IPR036267">
    <property type="entry name" value="RuvA_C_sf"/>
</dbReference>
<comment type="caution">
    <text evidence="6">Lacks conserved residue(s) required for the propagation of feature annotation.</text>
</comment>
<feature type="domain" description="Helix-hairpin-helix DNA-binding motif class 1" evidence="7">
    <location>
        <begin position="73"/>
        <end position="92"/>
    </location>
</feature>
<dbReference type="GO" id="GO:0009379">
    <property type="term" value="C:Holliday junction helicase complex"/>
    <property type="evidence" value="ECO:0007669"/>
    <property type="project" value="InterPro"/>
</dbReference>
<comment type="function">
    <text evidence="6">The RuvA-RuvB-RuvC complex processes Holliday junction (HJ) DNA during genetic recombination and DNA repair, while the RuvA-RuvB complex plays an important role in the rescue of blocked DNA replication forks via replication fork reversal (RFR). RuvA specifically binds to HJ cruciform DNA, conferring on it an open structure. The RuvB hexamer acts as an ATP-dependent pump, pulling dsDNA into and through the RuvAB complex. HJ branch migration allows RuvC to scan DNA until it finds its consensus sequence, where it cleaves and resolves the cruciform DNA.</text>
</comment>
<reference evidence="8 9" key="1">
    <citation type="submission" date="2017-09" db="EMBL/GenBank/DDBJ databases">
        <title>Bloom of a denitrifying methanotroph, Candidatus Methylomirabilis limnetica, in a deep stratified lake.</title>
        <authorList>
            <person name="Graf J.S."/>
            <person name="Marchant H.K."/>
            <person name="Tienken D."/>
            <person name="Hach P.F."/>
            <person name="Brand A."/>
            <person name="Schubert C.J."/>
            <person name="Kuypers M.M."/>
            <person name="Milucka J."/>
        </authorList>
    </citation>
    <scope>NUCLEOTIDE SEQUENCE [LARGE SCALE GENOMIC DNA]</scope>
    <source>
        <strain evidence="8 9">Zug</strain>
    </source>
</reference>
<evidence type="ECO:0000256" key="1">
    <source>
        <dbReference type="ARBA" id="ARBA00022490"/>
    </source>
</evidence>
<comment type="domain">
    <text evidence="6">Has three domains with a flexible linker between the domains II and III and assumes an 'L' shape. Domain III is highly mobile and contacts RuvB.</text>
</comment>
<gene>
    <name evidence="6" type="primary">ruvA</name>
    <name evidence="8" type="ORF">CLG94_12735</name>
</gene>
<dbReference type="Gene3D" id="2.40.50.140">
    <property type="entry name" value="Nucleic acid-binding proteins"/>
    <property type="match status" value="1"/>
</dbReference>
<feature type="region of interest" description="Domain I" evidence="6">
    <location>
        <begin position="1"/>
        <end position="64"/>
    </location>
</feature>
<evidence type="ECO:0000256" key="4">
    <source>
        <dbReference type="ARBA" id="ARBA00023172"/>
    </source>
</evidence>
<evidence type="ECO:0000256" key="6">
    <source>
        <dbReference type="HAMAP-Rule" id="MF_00031"/>
    </source>
</evidence>
<evidence type="ECO:0000256" key="5">
    <source>
        <dbReference type="ARBA" id="ARBA00023204"/>
    </source>
</evidence>
<dbReference type="Gene3D" id="1.10.150.20">
    <property type="entry name" value="5' to 3' exonuclease, C-terminal subdomain"/>
    <property type="match status" value="1"/>
</dbReference>
<dbReference type="GO" id="GO:0048476">
    <property type="term" value="C:Holliday junction resolvase complex"/>
    <property type="evidence" value="ECO:0007669"/>
    <property type="project" value="UniProtKB-UniRule"/>
</dbReference>
<reference evidence="9" key="2">
    <citation type="journal article" date="2018" name="Environ. Microbiol.">
        <title>Bloom of a denitrifying methanotroph, 'Candidatus Methylomirabilis limnetica', in a deep stratified lake.</title>
        <authorList>
            <person name="Graf J.S."/>
            <person name="Mayr M.J."/>
            <person name="Marchant H.K."/>
            <person name="Tienken D."/>
            <person name="Hach P.F."/>
            <person name="Brand A."/>
            <person name="Schubert C.J."/>
            <person name="Kuypers M.M."/>
            <person name="Milucka J."/>
        </authorList>
    </citation>
    <scope>NUCLEOTIDE SEQUENCE [LARGE SCALE GENOMIC DNA]</scope>
    <source>
        <strain evidence="9">Zug</strain>
    </source>
</reference>
<dbReference type="SUPFAM" id="SSF46929">
    <property type="entry name" value="DNA helicase RuvA subunit, C-terminal domain"/>
    <property type="match status" value="1"/>
</dbReference>
<evidence type="ECO:0000313" key="9">
    <source>
        <dbReference type="Proteomes" id="UP000241436"/>
    </source>
</evidence>
<evidence type="ECO:0000256" key="3">
    <source>
        <dbReference type="ARBA" id="ARBA00023125"/>
    </source>
</evidence>
<dbReference type="InterPro" id="IPR012340">
    <property type="entry name" value="NA-bd_OB-fold"/>
</dbReference>
<keyword evidence="2 6" id="KW-0227">DNA damage</keyword>
<comment type="similarity">
    <text evidence="6">Belongs to the RuvA family.</text>
</comment>
<dbReference type="GO" id="GO:0005737">
    <property type="term" value="C:cytoplasm"/>
    <property type="evidence" value="ECO:0007669"/>
    <property type="project" value="UniProtKB-SubCell"/>
</dbReference>
<dbReference type="HAMAP" id="MF_00031">
    <property type="entry name" value="DNA_HJ_migration_RuvA"/>
    <property type="match status" value="1"/>
</dbReference>
<sequence>MIAALRGLLTSKDPGHIVIDVNGVGYQVFIPLSTFYQLPEIQQEVRLRIYTHVREDAIQLYGFHALEEKMMFELLTGVSGIGPRLASNILSGISVEEFIPAILEGDIARLKAIPGVGRKTAERIILELKDKVLEVPCASRAVVGHQPSPERDRTIEDVVSALLNLGCSRKEASAAAEAAHQAVGDEADFEQFVKHALKTLSERTGKRL</sequence>
<dbReference type="SMART" id="SM00278">
    <property type="entry name" value="HhH1"/>
    <property type="match status" value="2"/>
</dbReference>
<dbReference type="RefSeq" id="WP_107564068.1">
    <property type="nucleotide sequence ID" value="NZ_NVQC01000040.1"/>
</dbReference>
<dbReference type="InterPro" id="IPR011114">
    <property type="entry name" value="RuvA_C"/>
</dbReference>
<dbReference type="Gene3D" id="1.10.8.10">
    <property type="entry name" value="DNA helicase RuvA subunit, C-terminal domain"/>
    <property type="match status" value="1"/>
</dbReference>
<evidence type="ECO:0000259" key="7">
    <source>
        <dbReference type="SMART" id="SM00278"/>
    </source>
</evidence>
<dbReference type="GO" id="GO:0005524">
    <property type="term" value="F:ATP binding"/>
    <property type="evidence" value="ECO:0007669"/>
    <property type="project" value="InterPro"/>
</dbReference>
<dbReference type="GO" id="GO:0000400">
    <property type="term" value="F:four-way junction DNA binding"/>
    <property type="evidence" value="ECO:0007669"/>
    <property type="project" value="UniProtKB-UniRule"/>
</dbReference>
<dbReference type="InterPro" id="IPR013849">
    <property type="entry name" value="DNA_helicase_Holl-junc_RuvA_I"/>
</dbReference>
<dbReference type="Pfam" id="PF14520">
    <property type="entry name" value="HHH_5"/>
    <property type="match status" value="1"/>
</dbReference>
<comment type="subunit">
    <text evidence="6">Homotetramer. Forms an RuvA(8)-RuvB(12)-Holliday junction (HJ) complex. HJ DNA is sandwiched between 2 RuvA tetramers; dsDNA enters through RuvA and exits via RuvB. An RuvB hexamer assembles on each DNA strand where it exits the tetramer. Each RuvB hexamer is contacted by two RuvA subunits (via domain III) on 2 adjacent RuvB subunits; this complex drives branch migration. In the full resolvosome a probable DNA-RuvA(4)-RuvB(12)-RuvC(2) complex forms which resolves the HJ.</text>
</comment>
<dbReference type="GO" id="GO:0006310">
    <property type="term" value="P:DNA recombination"/>
    <property type="evidence" value="ECO:0007669"/>
    <property type="project" value="UniProtKB-UniRule"/>
</dbReference>
<accession>A0A2T4TUR1</accession>
<keyword evidence="9" id="KW-1185">Reference proteome</keyword>
<dbReference type="Pfam" id="PF07499">
    <property type="entry name" value="RuvA_C"/>
    <property type="match status" value="1"/>
</dbReference>
<evidence type="ECO:0000256" key="2">
    <source>
        <dbReference type="ARBA" id="ARBA00022763"/>
    </source>
</evidence>
<feature type="region of interest" description="Domain III" evidence="6">
    <location>
        <begin position="150"/>
        <end position="208"/>
    </location>
</feature>
<comment type="subcellular location">
    <subcellularLocation>
        <location evidence="6">Cytoplasm</location>
    </subcellularLocation>
</comment>
<feature type="domain" description="Helix-hairpin-helix DNA-binding motif class 1" evidence="7">
    <location>
        <begin position="108"/>
        <end position="127"/>
    </location>
</feature>
<dbReference type="AlphaFoldDB" id="A0A2T4TUR1"/>
<proteinExistence type="inferred from homology"/>
<evidence type="ECO:0000313" key="8">
    <source>
        <dbReference type="EMBL" id="PTL34854.1"/>
    </source>
</evidence>
<protein>
    <recommendedName>
        <fullName evidence="6">Holliday junction branch migration complex subunit RuvA</fullName>
    </recommendedName>
</protein>
<dbReference type="NCBIfam" id="TIGR00084">
    <property type="entry name" value="ruvA"/>
    <property type="match status" value="1"/>
</dbReference>
<dbReference type="Pfam" id="PF01330">
    <property type="entry name" value="RuvA_N"/>
    <property type="match status" value="1"/>
</dbReference>
<dbReference type="SUPFAM" id="SSF47781">
    <property type="entry name" value="RuvA domain 2-like"/>
    <property type="match status" value="1"/>
</dbReference>
<keyword evidence="1 6" id="KW-0963">Cytoplasm</keyword>
<dbReference type="Proteomes" id="UP000241436">
    <property type="component" value="Unassembled WGS sequence"/>
</dbReference>
<dbReference type="InterPro" id="IPR003583">
    <property type="entry name" value="Hlx-hairpin-Hlx_DNA-bd_motif"/>
</dbReference>
<keyword evidence="3 6" id="KW-0238">DNA-binding</keyword>
<dbReference type="InterPro" id="IPR000085">
    <property type="entry name" value="RuvA"/>
</dbReference>
<keyword evidence="4 6" id="KW-0233">DNA recombination</keyword>
<dbReference type="InterPro" id="IPR010994">
    <property type="entry name" value="RuvA_2-like"/>
</dbReference>
<dbReference type="GO" id="GO:0006281">
    <property type="term" value="P:DNA repair"/>
    <property type="evidence" value="ECO:0007669"/>
    <property type="project" value="UniProtKB-UniRule"/>
</dbReference>
<keyword evidence="5 6" id="KW-0234">DNA repair</keyword>
<dbReference type="OrthoDB" id="5293449at2"/>
<dbReference type="GO" id="GO:0009378">
    <property type="term" value="F:four-way junction helicase activity"/>
    <property type="evidence" value="ECO:0007669"/>
    <property type="project" value="InterPro"/>
</dbReference>
<comment type="caution">
    <text evidence="8">The sequence shown here is derived from an EMBL/GenBank/DDBJ whole genome shotgun (WGS) entry which is preliminary data.</text>
</comment>
<organism evidence="8 9">
    <name type="scientific">Candidatus Methylomirabilis limnetica</name>
    <dbReference type="NCBI Taxonomy" id="2033718"/>
    <lineage>
        <taxon>Bacteria</taxon>
        <taxon>Candidatus Methylomirabilota</taxon>
        <taxon>Candidatus Methylomirabilia</taxon>
        <taxon>Candidatus Methylomirabilales</taxon>
        <taxon>Candidatus Methylomirabilaceae</taxon>
        <taxon>Candidatus Methylomirabilis</taxon>
    </lineage>
</organism>
<dbReference type="SUPFAM" id="SSF50249">
    <property type="entry name" value="Nucleic acid-binding proteins"/>
    <property type="match status" value="1"/>
</dbReference>